<organism evidence="1 2">
    <name type="scientific">Nephila pilipes</name>
    <name type="common">Giant wood spider</name>
    <name type="synonym">Nephila maculata</name>
    <dbReference type="NCBI Taxonomy" id="299642"/>
    <lineage>
        <taxon>Eukaryota</taxon>
        <taxon>Metazoa</taxon>
        <taxon>Ecdysozoa</taxon>
        <taxon>Arthropoda</taxon>
        <taxon>Chelicerata</taxon>
        <taxon>Arachnida</taxon>
        <taxon>Araneae</taxon>
        <taxon>Araneomorphae</taxon>
        <taxon>Entelegynae</taxon>
        <taxon>Araneoidea</taxon>
        <taxon>Nephilidae</taxon>
        <taxon>Nephila</taxon>
    </lineage>
</organism>
<sequence length="61" mass="7033">AVGRCGAEKKARLPRHFRKRMLFIDRSDSHSKKRNLSTPSAGYSSLCPFPVRFPEWNKKGE</sequence>
<accession>A0A8X6TU32</accession>
<keyword evidence="2" id="KW-1185">Reference proteome</keyword>
<gene>
    <name evidence="1" type="ORF">NPIL_63471</name>
</gene>
<dbReference type="EMBL" id="BMAW01113302">
    <property type="protein sequence ID" value="GFT56416.1"/>
    <property type="molecule type" value="Genomic_DNA"/>
</dbReference>
<comment type="caution">
    <text evidence="1">The sequence shown here is derived from an EMBL/GenBank/DDBJ whole genome shotgun (WGS) entry which is preliminary data.</text>
</comment>
<dbReference type="AlphaFoldDB" id="A0A8X6TU32"/>
<reference evidence="1" key="1">
    <citation type="submission" date="2020-08" db="EMBL/GenBank/DDBJ databases">
        <title>Multicomponent nature underlies the extraordinary mechanical properties of spider dragline silk.</title>
        <authorList>
            <person name="Kono N."/>
            <person name="Nakamura H."/>
            <person name="Mori M."/>
            <person name="Yoshida Y."/>
            <person name="Ohtoshi R."/>
            <person name="Malay A.D."/>
            <person name="Moran D.A.P."/>
            <person name="Tomita M."/>
            <person name="Numata K."/>
            <person name="Arakawa K."/>
        </authorList>
    </citation>
    <scope>NUCLEOTIDE SEQUENCE</scope>
</reference>
<proteinExistence type="predicted"/>
<evidence type="ECO:0000313" key="1">
    <source>
        <dbReference type="EMBL" id="GFT56416.1"/>
    </source>
</evidence>
<dbReference type="Proteomes" id="UP000887013">
    <property type="component" value="Unassembled WGS sequence"/>
</dbReference>
<protein>
    <submittedName>
        <fullName evidence="1">Uncharacterized protein</fullName>
    </submittedName>
</protein>
<evidence type="ECO:0000313" key="2">
    <source>
        <dbReference type="Proteomes" id="UP000887013"/>
    </source>
</evidence>
<name>A0A8X6TU32_NEPPI</name>
<feature type="non-terminal residue" evidence="1">
    <location>
        <position position="1"/>
    </location>
</feature>